<comment type="caution">
    <text evidence="2">The sequence shown here is derived from an EMBL/GenBank/DDBJ whole genome shotgun (WGS) entry which is preliminary data.</text>
</comment>
<reference evidence="2" key="1">
    <citation type="submission" date="2014-01" db="EMBL/GenBank/DDBJ databases">
        <authorList>
            <person name="Brown-Elliot B."/>
            <person name="Wallace R."/>
            <person name="Lenaerts A."/>
            <person name="Ordway D."/>
            <person name="DeGroote M.A."/>
            <person name="Parker T."/>
            <person name="Sizemore C."/>
            <person name="Tallon L.J."/>
            <person name="Sadzewicz L.K."/>
            <person name="Sengamalay N."/>
            <person name="Fraser C.M."/>
            <person name="Hine E."/>
            <person name="Shefchek K.A."/>
            <person name="Das S.P."/>
            <person name="Tettelin H."/>
        </authorList>
    </citation>
    <scope>NUCLEOTIDE SEQUENCE [LARGE SCALE GENOMIC DNA]</scope>
    <source>
        <strain evidence="2">4042</strain>
    </source>
</reference>
<dbReference type="EMBL" id="JAOB01000062">
    <property type="protein sequence ID" value="EUA27859.1"/>
    <property type="molecule type" value="Genomic_DNA"/>
</dbReference>
<dbReference type="PATRIC" id="fig|1299334.3.peg.6686"/>
<name>X8A8J9_MYCXE</name>
<gene>
    <name evidence="2" type="ORF">I553_9190</name>
</gene>
<evidence type="ECO:0000256" key="1">
    <source>
        <dbReference type="SAM" id="MobiDB-lite"/>
    </source>
</evidence>
<dbReference type="AlphaFoldDB" id="X8A8J9"/>
<proteinExistence type="predicted"/>
<protein>
    <submittedName>
        <fullName evidence="2">Uncharacterized protein</fullName>
    </submittedName>
</protein>
<feature type="region of interest" description="Disordered" evidence="1">
    <location>
        <begin position="24"/>
        <end position="51"/>
    </location>
</feature>
<accession>X8A8J9</accession>
<organism evidence="2">
    <name type="scientific">Mycobacterium xenopi 4042</name>
    <dbReference type="NCBI Taxonomy" id="1299334"/>
    <lineage>
        <taxon>Bacteria</taxon>
        <taxon>Bacillati</taxon>
        <taxon>Actinomycetota</taxon>
        <taxon>Actinomycetes</taxon>
        <taxon>Mycobacteriales</taxon>
        <taxon>Mycobacteriaceae</taxon>
        <taxon>Mycobacterium</taxon>
    </lineage>
</organism>
<evidence type="ECO:0000313" key="2">
    <source>
        <dbReference type="EMBL" id="EUA27859.1"/>
    </source>
</evidence>
<sequence length="51" mass="5330">MVATITGLITAMANIFGPINSSPSAAVRSCGGSPRRDGQSVNKIRSPERRT</sequence>